<name>A0A0A7FX54_9CLOT</name>
<dbReference type="GO" id="GO:0004519">
    <property type="term" value="F:endonuclease activity"/>
    <property type="evidence" value="ECO:0007669"/>
    <property type="project" value="UniProtKB-KW"/>
</dbReference>
<keyword evidence="1" id="KW-0378">Hydrolase</keyword>
<sequence length="85" mass="9794">MEMITTEVFTNELTNILNEAKLKGISYIDIQSRDLHIRVGGYPGKNHRMPTCCTVMKKMMKSRDYIINQPPKGLGATLVIRYYIE</sequence>
<protein>
    <submittedName>
        <fullName evidence="1">HNH endonuclease domain protein</fullName>
    </submittedName>
</protein>
<dbReference type="HOGENOM" id="CLU_2506806_0_0_9"/>
<evidence type="ECO:0000313" key="1">
    <source>
        <dbReference type="EMBL" id="AIY84187.1"/>
    </source>
</evidence>
<keyword evidence="1" id="KW-0255">Endonuclease</keyword>
<proteinExistence type="predicted"/>
<dbReference type="eggNOG" id="COG3183">
    <property type="taxonomic scope" value="Bacteria"/>
</dbReference>
<accession>A0A0A7FX54</accession>
<dbReference type="AlphaFoldDB" id="A0A0A7FX54"/>
<organism evidence="1 2">
    <name type="scientific">Clostridium baratii str. Sullivan</name>
    <dbReference type="NCBI Taxonomy" id="1415775"/>
    <lineage>
        <taxon>Bacteria</taxon>
        <taxon>Bacillati</taxon>
        <taxon>Bacillota</taxon>
        <taxon>Clostridia</taxon>
        <taxon>Eubacteriales</taxon>
        <taxon>Clostridiaceae</taxon>
        <taxon>Clostridium</taxon>
    </lineage>
</organism>
<evidence type="ECO:0000313" key="2">
    <source>
        <dbReference type="Proteomes" id="UP000030635"/>
    </source>
</evidence>
<dbReference type="EMBL" id="CP006905">
    <property type="protein sequence ID" value="AIY84187.1"/>
    <property type="molecule type" value="Genomic_DNA"/>
</dbReference>
<dbReference type="KEGG" id="cbv:U729_302"/>
<reference evidence="1 2" key="1">
    <citation type="journal article" date="2015" name="Infect. Genet. Evol.">
        <title>Genomic sequences of six botulinum neurotoxin-producing strains representing three clostridial species illustrate the mobility and diversity of botulinum neurotoxin genes.</title>
        <authorList>
            <person name="Smith T.J."/>
            <person name="Hill K.K."/>
            <person name="Xie G."/>
            <person name="Foley B.T."/>
            <person name="Williamson C.H."/>
            <person name="Foster J.T."/>
            <person name="Johnson S.L."/>
            <person name="Chertkov O."/>
            <person name="Teshima H."/>
            <person name="Gibbons H.S."/>
            <person name="Johnsky L.A."/>
            <person name="Karavis M.A."/>
            <person name="Smith L.A."/>
        </authorList>
    </citation>
    <scope>NUCLEOTIDE SEQUENCE [LARGE SCALE GENOMIC DNA]</scope>
    <source>
        <strain evidence="1 2">Sullivan</strain>
    </source>
</reference>
<gene>
    <name evidence="1" type="ORF">U729_302</name>
</gene>
<keyword evidence="1" id="KW-0540">Nuclease</keyword>
<dbReference type="OrthoDB" id="1550740at2"/>
<keyword evidence="2" id="KW-1185">Reference proteome</keyword>
<dbReference type="RefSeq" id="WP_039311130.1">
    <property type="nucleotide sequence ID" value="NZ_CP006905.1"/>
</dbReference>
<dbReference type="Proteomes" id="UP000030635">
    <property type="component" value="Chromosome"/>
</dbReference>